<dbReference type="STRING" id="554083.BKD30_02480"/>
<feature type="region of interest" description="Disordered" evidence="1">
    <location>
        <begin position="178"/>
        <end position="301"/>
    </location>
</feature>
<gene>
    <name evidence="3" type="ORF">BKD30_02480</name>
</gene>
<dbReference type="Pfam" id="PF05239">
    <property type="entry name" value="PRC"/>
    <property type="match status" value="1"/>
</dbReference>
<dbReference type="InterPro" id="IPR011033">
    <property type="entry name" value="PRC_barrel-like_sf"/>
</dbReference>
<dbReference type="InterPro" id="IPR027275">
    <property type="entry name" value="PRC-brl_dom"/>
</dbReference>
<feature type="compositionally biased region" description="Low complexity" evidence="1">
    <location>
        <begin position="255"/>
        <end position="278"/>
    </location>
</feature>
<feature type="compositionally biased region" description="Low complexity" evidence="1">
    <location>
        <begin position="137"/>
        <end position="146"/>
    </location>
</feature>
<comment type="caution">
    <text evidence="3">The sequence shown here is derived from an EMBL/GenBank/DDBJ whole genome shotgun (WGS) entry which is preliminary data.</text>
</comment>
<dbReference type="GO" id="GO:0019684">
    <property type="term" value="P:photosynthesis, light reaction"/>
    <property type="evidence" value="ECO:0007669"/>
    <property type="project" value="InterPro"/>
</dbReference>
<organism evidence="3 4">
    <name type="scientific">Tersicoccus phoenicis</name>
    <dbReference type="NCBI Taxonomy" id="554083"/>
    <lineage>
        <taxon>Bacteria</taxon>
        <taxon>Bacillati</taxon>
        <taxon>Actinomycetota</taxon>
        <taxon>Actinomycetes</taxon>
        <taxon>Micrococcales</taxon>
        <taxon>Micrococcaceae</taxon>
        <taxon>Tersicoccus</taxon>
    </lineage>
</organism>
<feature type="compositionally biased region" description="Basic and acidic residues" evidence="1">
    <location>
        <begin position="184"/>
        <end position="207"/>
    </location>
</feature>
<dbReference type="SUPFAM" id="SSF50346">
    <property type="entry name" value="PRC-barrel domain"/>
    <property type="match status" value="1"/>
</dbReference>
<evidence type="ECO:0000259" key="2">
    <source>
        <dbReference type="Pfam" id="PF05239"/>
    </source>
</evidence>
<dbReference type="AlphaFoldDB" id="A0A1R1LJW6"/>
<dbReference type="EMBL" id="MRDE01000015">
    <property type="protein sequence ID" value="OMH27823.1"/>
    <property type="molecule type" value="Genomic_DNA"/>
</dbReference>
<protein>
    <recommendedName>
        <fullName evidence="2">PRC-barrel domain-containing protein</fullName>
    </recommendedName>
</protein>
<dbReference type="Gene3D" id="3.90.50.10">
    <property type="entry name" value="Photosynthetic Reaction Center, subunit H, domain 2"/>
    <property type="match status" value="1"/>
</dbReference>
<dbReference type="GO" id="GO:0030077">
    <property type="term" value="C:plasma membrane light-harvesting complex"/>
    <property type="evidence" value="ECO:0007669"/>
    <property type="project" value="InterPro"/>
</dbReference>
<feature type="domain" description="PRC-barrel" evidence="2">
    <location>
        <begin position="6"/>
        <end position="70"/>
    </location>
</feature>
<keyword evidence="4" id="KW-1185">Reference proteome</keyword>
<proteinExistence type="predicted"/>
<name>A0A1R1LJW6_9MICC</name>
<evidence type="ECO:0000313" key="4">
    <source>
        <dbReference type="Proteomes" id="UP000187085"/>
    </source>
</evidence>
<dbReference type="RefSeq" id="WP_076701536.1">
    <property type="nucleotide sequence ID" value="NZ_MRDE01000015.1"/>
</dbReference>
<evidence type="ECO:0000256" key="1">
    <source>
        <dbReference type="SAM" id="MobiDB-lite"/>
    </source>
</evidence>
<dbReference type="InterPro" id="IPR014747">
    <property type="entry name" value="Bac_photo_RC_H_C"/>
</dbReference>
<dbReference type="Proteomes" id="UP000187085">
    <property type="component" value="Unassembled WGS sequence"/>
</dbReference>
<evidence type="ECO:0000313" key="3">
    <source>
        <dbReference type="EMBL" id="OMH27823.1"/>
    </source>
</evidence>
<accession>A0A1R1LJW6</accession>
<sequence>MSTNLSIEQLQSATVVDQDGDKIGDVGQVYVDDATGEPNWVTVRTGLFGTKETFIPLDRAESDANGIRVPYEKRFVKDAPNMDEDQHLSPEQEAELYRYYGLNAGTSSVAGMETGRDADVGRATGTDTVGLEDEAARGPGAAAEGGYTDVDGHRAAQQSEGEYTDVNGHQALRHEEGEYTDVAGDPHRPEGEGEYTDADRSRSRLTDTGDTAGTAGYTRPGSPSRLDDTATGTSGVDDEAIGTTGYTADLREPETTSTDTTSHTTGATGPTGTGTPETGRPRLRKHVGTGTDRGTRDTDRH</sequence>
<reference evidence="3 4" key="1">
    <citation type="submission" date="2016-12" db="EMBL/GenBank/DDBJ databases">
        <title>Draft genome of Tersicoccus phoenicis 1P05MA.</title>
        <authorList>
            <person name="Nakajima Y."/>
            <person name="Yoshizawa S."/>
            <person name="Nakamura K."/>
            <person name="Ogura Y."/>
            <person name="Hayashi T."/>
            <person name="Kogure K."/>
        </authorList>
    </citation>
    <scope>NUCLEOTIDE SEQUENCE [LARGE SCALE GENOMIC DNA]</scope>
    <source>
        <strain evidence="3 4">1p05MA</strain>
    </source>
</reference>
<feature type="region of interest" description="Disordered" evidence="1">
    <location>
        <begin position="111"/>
        <end position="148"/>
    </location>
</feature>